<evidence type="ECO:0000313" key="2">
    <source>
        <dbReference type="EMBL" id="ORY16747.1"/>
    </source>
</evidence>
<feature type="region of interest" description="Disordered" evidence="1">
    <location>
        <begin position="1"/>
        <end position="40"/>
    </location>
</feature>
<accession>A0A1Y2A371</accession>
<reference evidence="2 3" key="1">
    <citation type="submission" date="2016-07" db="EMBL/GenBank/DDBJ databases">
        <title>Pervasive Adenine N6-methylation of Active Genes in Fungi.</title>
        <authorList>
            <consortium name="DOE Joint Genome Institute"/>
            <person name="Mondo S.J."/>
            <person name="Dannebaum R.O."/>
            <person name="Kuo R.C."/>
            <person name="Labutti K."/>
            <person name="Haridas S."/>
            <person name="Kuo A."/>
            <person name="Salamov A."/>
            <person name="Ahrendt S.R."/>
            <person name="Lipzen A."/>
            <person name="Sullivan W."/>
            <person name="Andreopoulos W.B."/>
            <person name="Clum A."/>
            <person name="Lindquist E."/>
            <person name="Daum C."/>
            <person name="Ramamoorthy G.K."/>
            <person name="Gryganskyi A."/>
            <person name="Culley D."/>
            <person name="Magnuson J.K."/>
            <person name="James T.Y."/>
            <person name="O'Malley M.A."/>
            <person name="Stajich J.E."/>
            <person name="Spatafora J.W."/>
            <person name="Visel A."/>
            <person name="Grigoriev I.V."/>
        </authorList>
    </citation>
    <scope>NUCLEOTIDE SEQUENCE [LARGE SCALE GENOMIC DNA]</scope>
    <source>
        <strain evidence="2 3">CBS 115471</strain>
    </source>
</reference>
<evidence type="ECO:0008006" key="4">
    <source>
        <dbReference type="Google" id="ProtNLM"/>
    </source>
</evidence>
<name>A0A1Y2A371_9PLEO</name>
<dbReference type="AlphaFoldDB" id="A0A1Y2A371"/>
<proteinExistence type="predicted"/>
<gene>
    <name evidence="2" type="ORF">BCR34DRAFT_556542</name>
</gene>
<sequence>MPTSPSYLLPTAASRSRSIRNDSDNKTPSPPKKLKRPSALSDNDRVLLRAKSFTIKPANPSTSCPLASLPVEIRVRIYRYTLQGLSGLIDFRQGGVRLPVPKLLHVSRAIRCEAAYEWYRWGPFSTYIYRLDFMHIKEWVKRQPTPYRGTLAKNTNLELEMELFYTSYGWWGHWDRYPSTFAGALWKECRQFGNIYSAGSAQHKDHFVQFCRWANWLLWCEKYIPGGLTWTYKLTNLVAQTHPLYVPSASLPGKSKQQEYLEQFLERTLATFQLPCVVSTARINHERKAVLKKSALRMLEGLDRQYSPIPTLDAHSYWVKRVVSLRRFLEEW</sequence>
<evidence type="ECO:0000313" key="3">
    <source>
        <dbReference type="Proteomes" id="UP000193144"/>
    </source>
</evidence>
<dbReference type="OrthoDB" id="3942472at2759"/>
<dbReference type="EMBL" id="MCFA01000016">
    <property type="protein sequence ID" value="ORY16747.1"/>
    <property type="molecule type" value="Genomic_DNA"/>
</dbReference>
<evidence type="ECO:0000256" key="1">
    <source>
        <dbReference type="SAM" id="MobiDB-lite"/>
    </source>
</evidence>
<keyword evidence="3" id="KW-1185">Reference proteome</keyword>
<organism evidence="2 3">
    <name type="scientific">Clohesyomyces aquaticus</name>
    <dbReference type="NCBI Taxonomy" id="1231657"/>
    <lineage>
        <taxon>Eukaryota</taxon>
        <taxon>Fungi</taxon>
        <taxon>Dikarya</taxon>
        <taxon>Ascomycota</taxon>
        <taxon>Pezizomycotina</taxon>
        <taxon>Dothideomycetes</taxon>
        <taxon>Pleosporomycetidae</taxon>
        <taxon>Pleosporales</taxon>
        <taxon>Lindgomycetaceae</taxon>
        <taxon>Clohesyomyces</taxon>
    </lineage>
</organism>
<comment type="caution">
    <text evidence="2">The sequence shown here is derived from an EMBL/GenBank/DDBJ whole genome shotgun (WGS) entry which is preliminary data.</text>
</comment>
<protein>
    <recommendedName>
        <fullName evidence="4">F-box domain-containing protein</fullName>
    </recommendedName>
</protein>
<dbReference type="Proteomes" id="UP000193144">
    <property type="component" value="Unassembled WGS sequence"/>
</dbReference>